<dbReference type="SMART" id="SM00387">
    <property type="entry name" value="HATPase_c"/>
    <property type="match status" value="1"/>
</dbReference>
<organism evidence="6 7">
    <name type="scientific">Blepharisma stoltei</name>
    <dbReference type="NCBI Taxonomy" id="1481888"/>
    <lineage>
        <taxon>Eukaryota</taxon>
        <taxon>Sar</taxon>
        <taxon>Alveolata</taxon>
        <taxon>Ciliophora</taxon>
        <taxon>Postciliodesmatophora</taxon>
        <taxon>Heterotrichea</taxon>
        <taxon>Heterotrichida</taxon>
        <taxon>Blepharismidae</taxon>
        <taxon>Blepharisma</taxon>
    </lineage>
</organism>
<keyword evidence="7" id="KW-1185">Reference proteome</keyword>
<name>A0AAU9IHL0_9CILI</name>
<dbReference type="SMART" id="SM00388">
    <property type="entry name" value="HisKA"/>
    <property type="match status" value="1"/>
</dbReference>
<dbReference type="EMBL" id="CAJZBQ010000012">
    <property type="protein sequence ID" value="CAG9314375.1"/>
    <property type="molecule type" value="Genomic_DNA"/>
</dbReference>
<dbReference type="SMART" id="SM00448">
    <property type="entry name" value="REC"/>
    <property type="match status" value="1"/>
</dbReference>
<dbReference type="InterPro" id="IPR004358">
    <property type="entry name" value="Sig_transdc_His_kin-like_C"/>
</dbReference>
<evidence type="ECO:0008006" key="8">
    <source>
        <dbReference type="Google" id="ProtNLM"/>
    </source>
</evidence>
<dbReference type="InterPro" id="IPR003661">
    <property type="entry name" value="HisK_dim/P_dom"/>
</dbReference>
<dbReference type="SUPFAM" id="SSF52172">
    <property type="entry name" value="CheY-like"/>
    <property type="match status" value="1"/>
</dbReference>
<keyword evidence="3" id="KW-0812">Transmembrane</keyword>
<dbReference type="InterPro" id="IPR036097">
    <property type="entry name" value="HisK_dim/P_sf"/>
</dbReference>
<comment type="caution">
    <text evidence="6">The sequence shown here is derived from an EMBL/GenBank/DDBJ whole genome shotgun (WGS) entry which is preliminary data.</text>
</comment>
<evidence type="ECO:0000259" key="4">
    <source>
        <dbReference type="PROSITE" id="PS50109"/>
    </source>
</evidence>
<reference evidence="6" key="1">
    <citation type="submission" date="2021-09" db="EMBL/GenBank/DDBJ databases">
        <authorList>
            <consortium name="AG Swart"/>
            <person name="Singh M."/>
            <person name="Singh A."/>
            <person name="Seah K."/>
            <person name="Emmerich C."/>
        </authorList>
    </citation>
    <scope>NUCLEOTIDE SEQUENCE</scope>
    <source>
        <strain evidence="6">ATCC30299</strain>
    </source>
</reference>
<dbReference type="CDD" id="cd00082">
    <property type="entry name" value="HisKA"/>
    <property type="match status" value="1"/>
</dbReference>
<evidence type="ECO:0000259" key="5">
    <source>
        <dbReference type="PROSITE" id="PS50110"/>
    </source>
</evidence>
<protein>
    <recommendedName>
        <fullName evidence="8">Histidine kinase</fullName>
    </recommendedName>
</protein>
<feature type="domain" description="Histidine kinase" evidence="4">
    <location>
        <begin position="200"/>
        <end position="420"/>
    </location>
</feature>
<dbReference type="Gene3D" id="3.30.565.10">
    <property type="entry name" value="Histidine kinase-like ATPase, C-terminal domain"/>
    <property type="match status" value="1"/>
</dbReference>
<dbReference type="InterPro" id="IPR036890">
    <property type="entry name" value="HATPase_C_sf"/>
</dbReference>
<keyword evidence="3" id="KW-0472">Membrane</keyword>
<dbReference type="Pfam" id="PF00072">
    <property type="entry name" value="Response_reg"/>
    <property type="match status" value="1"/>
</dbReference>
<evidence type="ECO:0000313" key="6">
    <source>
        <dbReference type="EMBL" id="CAG9314375.1"/>
    </source>
</evidence>
<sequence length="583" mass="66148">MVDFCSQENYWYYRATVFIWIILGKAVNLYAIFLLILIYCAFTNRSQILRNCISCQKEITESKNRFRALSEILNTGIIIMSETTSIEYFSNRTLELLSTTSENLASTIQTVEYCHNKKLSNFTSSNFLIADINYLLQNRISEEISLGIALIGSLSLECRARCILWENKHSLFLSLVNANEIIELENKIANDKMKTLFLRSVSHELRTPLNSIICFTNELLDSPTLVCSEEEHTKLGIIAVSSKLMLSMINNLLDYSKILSGALSVQKSYCDIREIIKNTHELLEIQAKKKGLDIICRIDPNLPTEIYTDPLRLSQIFLNLLSNALKFTYKGAIEICCVTTAKMMMKCYIEDSGVGIDNDIIQKIFTNFGSQHFPTIKKQGSGLGLYISNLLVKQLGGKRIKVNSVPNKGSTFQFSIEIFESNPISEVCEVLRNGEKDDSRPEIVISNQNYSKPLNSQEILIVDDMEFNLEILGSIFKKYGAGYEEASNGKIAIEKVLAWDTKDQPFKVIIMDCDMPEMNGWEASRAIDQMFREGKLRNMPRIIGYTAYNSDEDVKLCFESGMVGYLPKPSPPEKIINSVRGYL</sequence>
<dbReference type="Pfam" id="PF02518">
    <property type="entry name" value="HATPase_c"/>
    <property type="match status" value="1"/>
</dbReference>
<dbReference type="PRINTS" id="PR00344">
    <property type="entry name" value="BCTRLSENSOR"/>
</dbReference>
<feature type="transmembrane region" description="Helical" evidence="3">
    <location>
        <begin position="17"/>
        <end position="42"/>
    </location>
</feature>
<proteinExistence type="predicted"/>
<gene>
    <name evidence="6" type="ORF">BSTOLATCC_MIC11383</name>
</gene>
<evidence type="ECO:0000313" key="7">
    <source>
        <dbReference type="Proteomes" id="UP001162131"/>
    </source>
</evidence>
<dbReference type="PROSITE" id="PS50109">
    <property type="entry name" value="HIS_KIN"/>
    <property type="match status" value="1"/>
</dbReference>
<accession>A0AAU9IHL0</accession>
<evidence type="ECO:0000256" key="2">
    <source>
        <dbReference type="PROSITE-ProRule" id="PRU00169"/>
    </source>
</evidence>
<dbReference type="PANTHER" id="PTHR43719">
    <property type="entry name" value="TWO-COMPONENT HISTIDINE KINASE"/>
    <property type="match status" value="1"/>
</dbReference>
<feature type="domain" description="Response regulatory" evidence="5">
    <location>
        <begin position="458"/>
        <end position="583"/>
    </location>
</feature>
<dbReference type="PROSITE" id="PS50110">
    <property type="entry name" value="RESPONSE_REGULATORY"/>
    <property type="match status" value="1"/>
</dbReference>
<dbReference type="SUPFAM" id="SSF55874">
    <property type="entry name" value="ATPase domain of HSP90 chaperone/DNA topoisomerase II/histidine kinase"/>
    <property type="match status" value="1"/>
</dbReference>
<dbReference type="PANTHER" id="PTHR43719:SF28">
    <property type="entry name" value="PEROXIDE STRESS-ACTIVATED HISTIDINE KINASE MAK1-RELATED"/>
    <property type="match status" value="1"/>
</dbReference>
<dbReference type="InterPro" id="IPR003594">
    <property type="entry name" value="HATPase_dom"/>
</dbReference>
<dbReference type="Gene3D" id="1.10.287.130">
    <property type="match status" value="1"/>
</dbReference>
<dbReference type="CDD" id="cd17546">
    <property type="entry name" value="REC_hyHK_CKI1_RcsC-like"/>
    <property type="match status" value="1"/>
</dbReference>
<dbReference type="InterPro" id="IPR005467">
    <property type="entry name" value="His_kinase_dom"/>
</dbReference>
<evidence type="ECO:0000256" key="3">
    <source>
        <dbReference type="SAM" id="Phobius"/>
    </source>
</evidence>
<dbReference type="InterPro" id="IPR050956">
    <property type="entry name" value="2C_system_His_kinase"/>
</dbReference>
<dbReference type="Gene3D" id="3.40.50.2300">
    <property type="match status" value="1"/>
</dbReference>
<keyword evidence="3" id="KW-1133">Transmembrane helix</keyword>
<feature type="modified residue" description="4-aspartylphosphate" evidence="2">
    <location>
        <position position="512"/>
    </location>
</feature>
<dbReference type="SUPFAM" id="SSF47384">
    <property type="entry name" value="Homodimeric domain of signal transducing histidine kinase"/>
    <property type="match status" value="1"/>
</dbReference>
<dbReference type="InterPro" id="IPR011006">
    <property type="entry name" value="CheY-like_superfamily"/>
</dbReference>
<keyword evidence="1 2" id="KW-0597">Phosphoprotein</keyword>
<dbReference type="InterPro" id="IPR001789">
    <property type="entry name" value="Sig_transdc_resp-reg_receiver"/>
</dbReference>
<dbReference type="Pfam" id="PF00512">
    <property type="entry name" value="HisKA"/>
    <property type="match status" value="1"/>
</dbReference>
<evidence type="ECO:0000256" key="1">
    <source>
        <dbReference type="ARBA" id="ARBA00022553"/>
    </source>
</evidence>
<dbReference type="Proteomes" id="UP001162131">
    <property type="component" value="Unassembled WGS sequence"/>
</dbReference>
<dbReference type="AlphaFoldDB" id="A0AAU9IHL0"/>
<dbReference type="GO" id="GO:0000155">
    <property type="term" value="F:phosphorelay sensor kinase activity"/>
    <property type="evidence" value="ECO:0007669"/>
    <property type="project" value="InterPro"/>
</dbReference>